<reference evidence="2 3" key="1">
    <citation type="journal article" date="1992" name="Lakartidningen">
        <title>[Penicillin V and not amoxicillin is the first choice preparation in acute otitis].</title>
        <authorList>
            <person name="Kamme C."/>
            <person name="Lundgren K."/>
            <person name="Prellner K."/>
        </authorList>
    </citation>
    <scope>NUCLEOTIDE SEQUENCE [LARGE SCALE GENOMIC DNA]</scope>
    <source>
        <strain evidence="2 3">PC4580III</strain>
    </source>
</reference>
<protein>
    <submittedName>
        <fullName evidence="2">Uncharacterized protein</fullName>
    </submittedName>
</protein>
<organism evidence="2 3">
    <name type="scientific">Brachyspira aalborgi</name>
    <dbReference type="NCBI Taxonomy" id="29522"/>
    <lineage>
        <taxon>Bacteria</taxon>
        <taxon>Pseudomonadati</taxon>
        <taxon>Spirochaetota</taxon>
        <taxon>Spirochaetia</taxon>
        <taxon>Brachyspirales</taxon>
        <taxon>Brachyspiraceae</taxon>
        <taxon>Brachyspira</taxon>
    </lineage>
</organism>
<sequence length="219" mass="25006">MMKSKKIFIMVLSIAIISVISNGSVFAAPAEKYKVVDKSGGKKAKDPSWFSAWLKTHSRTKVEKSDKDFEGKEAFVIEQEGEDLDFLKMWANNINSSSEVIRYLSQEVENFVAGSERVSQSGKQQEVERAAVSLTTSLSKARLVGLRKEGDWWIKRQYTSGPNKGQFTYSYYVLYLIDKKKIDDLLEIEMKKAKGQATTETQEVVNQIFDEYLESRKEE</sequence>
<dbReference type="EMBL" id="SAYB01000006">
    <property type="protein sequence ID" value="TXJ36092.1"/>
    <property type="molecule type" value="Genomic_DNA"/>
</dbReference>
<dbReference type="Proteomes" id="UP000322814">
    <property type="component" value="Unassembled WGS sequence"/>
</dbReference>
<keyword evidence="1" id="KW-0732">Signal</keyword>
<dbReference type="AlphaFoldDB" id="A0A5C8EHF1"/>
<feature type="chain" id="PRO_5023022232" evidence="1">
    <location>
        <begin position="28"/>
        <end position="219"/>
    </location>
</feature>
<name>A0A5C8EHF1_9SPIR</name>
<proteinExistence type="predicted"/>
<comment type="caution">
    <text evidence="2">The sequence shown here is derived from an EMBL/GenBank/DDBJ whole genome shotgun (WGS) entry which is preliminary data.</text>
</comment>
<evidence type="ECO:0000256" key="1">
    <source>
        <dbReference type="SAM" id="SignalP"/>
    </source>
</evidence>
<evidence type="ECO:0000313" key="2">
    <source>
        <dbReference type="EMBL" id="TXJ36092.1"/>
    </source>
</evidence>
<accession>A0A5C8EHF1</accession>
<feature type="signal peptide" evidence="1">
    <location>
        <begin position="1"/>
        <end position="27"/>
    </location>
</feature>
<gene>
    <name evidence="2" type="ORF">EPJ78_08880</name>
</gene>
<dbReference type="RefSeq" id="WP_147771248.1">
    <property type="nucleotide sequence ID" value="NZ_SAYB01000006.1"/>
</dbReference>
<evidence type="ECO:0000313" key="3">
    <source>
        <dbReference type="Proteomes" id="UP000322814"/>
    </source>
</evidence>